<dbReference type="RefSeq" id="WP_377524808.1">
    <property type="nucleotide sequence ID" value="NZ_JBHSMJ010000017.1"/>
</dbReference>
<comment type="caution">
    <text evidence="9">The sequence shown here is derived from an EMBL/GenBank/DDBJ whole genome shotgun (WGS) entry which is preliminary data.</text>
</comment>
<evidence type="ECO:0000256" key="6">
    <source>
        <dbReference type="ARBA" id="ARBA00023125"/>
    </source>
</evidence>
<keyword evidence="6" id="KW-0238">DNA-binding</keyword>
<dbReference type="EMBL" id="JBHSMJ010000017">
    <property type="protein sequence ID" value="MFC5449146.1"/>
    <property type="molecule type" value="Genomic_DNA"/>
</dbReference>
<evidence type="ECO:0000259" key="8">
    <source>
        <dbReference type="Pfam" id="PF12705"/>
    </source>
</evidence>
<feature type="domain" description="PD-(D/E)XK endonuclease-like" evidence="8">
    <location>
        <begin position="15"/>
        <end position="248"/>
    </location>
</feature>
<keyword evidence="7" id="KW-0234">DNA repair</keyword>
<keyword evidence="1" id="KW-0547">Nucleotide-binding</keyword>
<keyword evidence="5" id="KW-0067">ATP-binding</keyword>
<evidence type="ECO:0000313" key="10">
    <source>
        <dbReference type="Proteomes" id="UP001596044"/>
    </source>
</evidence>
<proteinExistence type="predicted"/>
<organism evidence="9 10">
    <name type="scientific">Paenibacillus aestuarii</name>
    <dbReference type="NCBI Taxonomy" id="516965"/>
    <lineage>
        <taxon>Bacteria</taxon>
        <taxon>Bacillati</taxon>
        <taxon>Bacillota</taxon>
        <taxon>Bacilli</taxon>
        <taxon>Bacillales</taxon>
        <taxon>Paenibacillaceae</taxon>
        <taxon>Paenibacillus</taxon>
    </lineage>
</organism>
<keyword evidence="3" id="KW-0378">Hydrolase</keyword>
<dbReference type="Gene3D" id="3.90.320.10">
    <property type="match status" value="1"/>
</dbReference>
<keyword evidence="10" id="KW-1185">Reference proteome</keyword>
<protein>
    <submittedName>
        <fullName evidence="9">PD-(D/E)XK nuclease family protein</fullName>
    </submittedName>
</protein>
<reference evidence="10" key="1">
    <citation type="journal article" date="2019" name="Int. J. Syst. Evol. Microbiol.">
        <title>The Global Catalogue of Microorganisms (GCM) 10K type strain sequencing project: providing services to taxonomists for standard genome sequencing and annotation.</title>
        <authorList>
            <consortium name="The Broad Institute Genomics Platform"/>
            <consortium name="The Broad Institute Genome Sequencing Center for Infectious Disease"/>
            <person name="Wu L."/>
            <person name="Ma J."/>
        </authorList>
    </citation>
    <scope>NUCLEOTIDE SEQUENCE [LARGE SCALE GENOMIC DNA]</scope>
    <source>
        <strain evidence="10">KACC 11904</strain>
    </source>
</reference>
<name>A0ABW0K9C3_9BACL</name>
<dbReference type="InterPro" id="IPR011604">
    <property type="entry name" value="PDDEXK-like_dom_sf"/>
</dbReference>
<sequence>MTATVVIGTREKVYSHSRLSLFDEWCERAFFHKYVELRPDPSGLPAKIGKIFHNAMNKLLSEGYSPEEAVFFSIYEHDGLPEGEKEIFLIAMVNRAYKRIQQHTDDYSDVLSELHLVVDIGNGRKLQGYLDIVVDNPVIDEVSINDFKTSWQPYSAENSKQLDLYAWMYEKMRGGIVGSSFKGKLIFPRYDESTDSEVIFTREKMDKAYNWAISVIEEIESRDPSNINDWAMTTDRSKCENCSRSTLCSGGFMEGLPGDGNPKDEEEAGKIGDFILMHEIAIKRMKEGLKQFVKDKGAVHIRGGKWDFVQSEPSPSVPIPVLQQYAEDHGLNPADVLSSEKKTLKKWIVEDSTGFLRAQATWTTPRNSFKFVEDEKS</sequence>
<evidence type="ECO:0000256" key="2">
    <source>
        <dbReference type="ARBA" id="ARBA00022763"/>
    </source>
</evidence>
<evidence type="ECO:0000256" key="1">
    <source>
        <dbReference type="ARBA" id="ARBA00022741"/>
    </source>
</evidence>
<accession>A0ABW0K9C3</accession>
<keyword evidence="2" id="KW-0227">DNA damage</keyword>
<evidence type="ECO:0000256" key="4">
    <source>
        <dbReference type="ARBA" id="ARBA00022806"/>
    </source>
</evidence>
<dbReference type="InterPro" id="IPR038726">
    <property type="entry name" value="PDDEXK_AddAB-type"/>
</dbReference>
<evidence type="ECO:0000256" key="5">
    <source>
        <dbReference type="ARBA" id="ARBA00022840"/>
    </source>
</evidence>
<keyword evidence="4" id="KW-0347">Helicase</keyword>
<evidence type="ECO:0000313" key="9">
    <source>
        <dbReference type="EMBL" id="MFC5449146.1"/>
    </source>
</evidence>
<gene>
    <name evidence="9" type="ORF">ACFPOG_12810</name>
</gene>
<evidence type="ECO:0000256" key="7">
    <source>
        <dbReference type="ARBA" id="ARBA00023204"/>
    </source>
</evidence>
<evidence type="ECO:0000256" key="3">
    <source>
        <dbReference type="ARBA" id="ARBA00022801"/>
    </source>
</evidence>
<dbReference type="Pfam" id="PF12705">
    <property type="entry name" value="PDDEXK_1"/>
    <property type="match status" value="1"/>
</dbReference>
<dbReference type="Proteomes" id="UP001596044">
    <property type="component" value="Unassembled WGS sequence"/>
</dbReference>